<accession>A0A382PEZ8</accession>
<dbReference type="NCBIfam" id="TIGR04183">
    <property type="entry name" value="Por_Secre_tail"/>
    <property type="match status" value="1"/>
</dbReference>
<dbReference type="Pfam" id="PF18962">
    <property type="entry name" value="Por_Secre_tail"/>
    <property type="match status" value="1"/>
</dbReference>
<dbReference type="SUPFAM" id="SSF63446">
    <property type="entry name" value="Type I dockerin domain"/>
    <property type="match status" value="1"/>
</dbReference>
<evidence type="ECO:0000259" key="1">
    <source>
        <dbReference type="Pfam" id="PF18962"/>
    </source>
</evidence>
<feature type="non-terminal residue" evidence="2">
    <location>
        <position position="1"/>
    </location>
</feature>
<dbReference type="GO" id="GO:0000272">
    <property type="term" value="P:polysaccharide catabolic process"/>
    <property type="evidence" value="ECO:0007669"/>
    <property type="project" value="InterPro"/>
</dbReference>
<name>A0A382PEZ8_9ZZZZ</name>
<protein>
    <recommendedName>
        <fullName evidence="1">Secretion system C-terminal sorting domain-containing protein</fullName>
    </recommendedName>
</protein>
<evidence type="ECO:0000313" key="2">
    <source>
        <dbReference type="EMBL" id="SVC71796.1"/>
    </source>
</evidence>
<reference evidence="2" key="1">
    <citation type="submission" date="2018-05" db="EMBL/GenBank/DDBJ databases">
        <authorList>
            <person name="Lanie J.A."/>
            <person name="Ng W.-L."/>
            <person name="Kazmierczak K.M."/>
            <person name="Andrzejewski T.M."/>
            <person name="Davidsen T.M."/>
            <person name="Wayne K.J."/>
            <person name="Tettelin H."/>
            <person name="Glass J.I."/>
            <person name="Rusch D."/>
            <person name="Podicherti R."/>
            <person name="Tsui H.-C.T."/>
            <person name="Winkler M.E."/>
        </authorList>
    </citation>
    <scope>NUCLEOTIDE SEQUENCE</scope>
</reference>
<dbReference type="InterPro" id="IPR036439">
    <property type="entry name" value="Dockerin_dom_sf"/>
</dbReference>
<proteinExistence type="predicted"/>
<dbReference type="PROSITE" id="PS00018">
    <property type="entry name" value="EF_HAND_1"/>
    <property type="match status" value="1"/>
</dbReference>
<gene>
    <name evidence="2" type="ORF">METZ01_LOCUS324650</name>
</gene>
<feature type="domain" description="Secretion system C-terminal sorting" evidence="1">
    <location>
        <begin position="232"/>
        <end position="307"/>
    </location>
</feature>
<dbReference type="Gene3D" id="1.10.1330.10">
    <property type="entry name" value="Dockerin domain"/>
    <property type="match status" value="1"/>
</dbReference>
<dbReference type="InterPro" id="IPR018247">
    <property type="entry name" value="EF_Hand_1_Ca_BS"/>
</dbReference>
<dbReference type="EMBL" id="UINC01106849">
    <property type="protein sequence ID" value="SVC71796.1"/>
    <property type="molecule type" value="Genomic_DNA"/>
</dbReference>
<organism evidence="2">
    <name type="scientific">marine metagenome</name>
    <dbReference type="NCBI Taxonomy" id="408172"/>
    <lineage>
        <taxon>unclassified sequences</taxon>
        <taxon>metagenomes</taxon>
        <taxon>ecological metagenomes</taxon>
    </lineage>
</organism>
<sequence length="310" mass="33304">CAEGLELDCTGECGGSAVRDECGVCNGDNSYCSDCAGVIDGDAVVDCCDECGGDNSSCGGSGNVNGGDVDVTDLVAITFVIVELASFDSCQFNEADINSDGVLNIYDIVIILNLIIWDTTLSRGEEVSSSTLYFGNGMVSYKADGNVAGIQLEVSGEFTITNSHLPAGWEMVNSSKTIILYSQNRATIDDGTLFEYTGNMKIENALVADWYGSDVLVSSVLIPEEYILDAAYPNPFNPVTNISFSLPENQDITLQVYNLQGQAIETLVHGNMEAGYHTMQWNADNHVSGIYFVRMIAGEYVNSQKLILLK</sequence>
<dbReference type="Gene3D" id="2.60.40.4070">
    <property type="match status" value="1"/>
</dbReference>
<dbReference type="InterPro" id="IPR026444">
    <property type="entry name" value="Secre_tail"/>
</dbReference>
<dbReference type="AlphaFoldDB" id="A0A382PEZ8"/>